<keyword evidence="2" id="KW-1185">Reference proteome</keyword>
<reference evidence="1 2" key="1">
    <citation type="submission" date="2014-06" db="EMBL/GenBank/DDBJ databases">
        <title>The genome of the endonuclear symbiont Nucleicultrix amoebiphila.</title>
        <authorList>
            <person name="Schulz F."/>
            <person name="Horn M."/>
        </authorList>
    </citation>
    <scope>NUCLEOTIDE SEQUENCE [LARGE SCALE GENOMIC DNA]</scope>
    <source>
        <strain evidence="1 2">FS5</strain>
    </source>
</reference>
<accession>A0A1W6N5T1</accession>
<protein>
    <submittedName>
        <fullName evidence="1">Uncharacterized protein</fullName>
    </submittedName>
</protein>
<name>A0A1W6N5T1_9PROT</name>
<dbReference type="OrthoDB" id="9802472at2"/>
<organism evidence="1 2">
    <name type="scientific">Candidatus Nucleicultrix amoebiphila FS5</name>
    <dbReference type="NCBI Taxonomy" id="1414854"/>
    <lineage>
        <taxon>Bacteria</taxon>
        <taxon>Pseudomonadati</taxon>
        <taxon>Pseudomonadota</taxon>
        <taxon>Alphaproteobacteria</taxon>
        <taxon>Holosporales</taxon>
        <taxon>Candidatus Nucleicultricaceae</taxon>
        <taxon>Candidatus Nucleicultrix</taxon>
    </lineage>
</organism>
<dbReference type="AlphaFoldDB" id="A0A1W6N5T1"/>
<dbReference type="RefSeq" id="WP_085784790.1">
    <property type="nucleotide sequence ID" value="NZ_CP008743.1"/>
</dbReference>
<dbReference type="KEGG" id="naf:GQ61_08040"/>
<evidence type="ECO:0000313" key="2">
    <source>
        <dbReference type="Proteomes" id="UP000237351"/>
    </source>
</evidence>
<dbReference type="Proteomes" id="UP000237351">
    <property type="component" value="Chromosome"/>
</dbReference>
<proteinExistence type="predicted"/>
<evidence type="ECO:0000313" key="1">
    <source>
        <dbReference type="EMBL" id="ARN85245.1"/>
    </source>
</evidence>
<gene>
    <name evidence="1" type="ORF">GQ61_08040</name>
</gene>
<dbReference type="EMBL" id="CP008743">
    <property type="protein sequence ID" value="ARN85245.1"/>
    <property type="molecule type" value="Genomic_DNA"/>
</dbReference>
<sequence>MELRFIFIFLMLSFFLISLSLHASIIDYTSQDFTVKSQQIRSAFLNSKNGGKKNLDDIFLEDTLKILTPDMTDHHYVKIVQSLIPLSDRQRKNFTSRWKKKFGAAFIHYQQKALIGYFASWSRKELDDLFKSYNALISPEASRYERYKLLEDLYSLGPKQVFSIPKLVLPILQNSELFFKREVLQACKSINEKQRKQVLLFIKKNFEDLTPQKLNTLIQTCQGIEPTNWDNLLTHIRAAKKTYGDHISESTILQTLKRLSTHNRETLMQSMQTLPQDMVNDRIFAHLAKKMTEMTFDYWLNLLNNIKEIHQMIETSPVLSSIQTSQLKASRLEQQWIQGIDVLSRHSLTVQSQLIEKARNTHKLHRGDFNPLQYLYFLNSIPSTLWDEITNLIHRGLNEAKTEHEQVEIYTLLTTNRYFQFYSRSVIEEIQDIFNTRIASQERLDALKNFFMRVYDLNEYSHYGNNENVMNKKKISRTFLAIEKIYELVPVLDKSTDEVISEANDYLESLLPTANETFPRTALASNEVENALRTLKGPYIHPLDKPAIVEDESYTFLKDGLHVTMKGLFARTWQLIQKHESVEKDIDTKTVRELLLNNLVKNLGQCIEDDNHRVCNIGISERLVVTLQGHIPGIIFDDELLPTVNAFTAQFLLGKNEEIKKKQEAPLKDRTQYSVAMVQEGLDLANKLYGENSSESKTICQDLKKLCELEFDVQLQ</sequence>